<comment type="function">
    <text evidence="5">Zinc chaperone that directly transfers zinc cofactor to target proteins, thereby activating them. Zinc is transferred from the CXCC motif in the GTPase domain to the zinc binding site in target proteins in a process requiring GTP hydrolysis.</text>
</comment>
<organism evidence="8 9">
    <name type="scientific">Skermanella stibiiresistens SB22</name>
    <dbReference type="NCBI Taxonomy" id="1385369"/>
    <lineage>
        <taxon>Bacteria</taxon>
        <taxon>Pseudomonadati</taxon>
        <taxon>Pseudomonadota</taxon>
        <taxon>Alphaproteobacteria</taxon>
        <taxon>Rhodospirillales</taxon>
        <taxon>Azospirillaceae</taxon>
        <taxon>Skermanella</taxon>
    </lineage>
</organism>
<dbReference type="Gene3D" id="3.30.1220.10">
    <property type="entry name" value="CobW-like, C-terminal domain"/>
    <property type="match status" value="1"/>
</dbReference>
<dbReference type="Proteomes" id="UP000019486">
    <property type="component" value="Unassembled WGS sequence"/>
</dbReference>
<dbReference type="InterPro" id="IPR027417">
    <property type="entry name" value="P-loop_NTPase"/>
</dbReference>
<evidence type="ECO:0000256" key="4">
    <source>
        <dbReference type="ARBA" id="ARBA00034320"/>
    </source>
</evidence>
<dbReference type="AlphaFoldDB" id="W9H5S9"/>
<keyword evidence="1" id="KW-0547">Nucleotide-binding</keyword>
<dbReference type="InterPro" id="IPR051316">
    <property type="entry name" value="Zinc-reg_GTPase_activator"/>
</dbReference>
<dbReference type="InterPro" id="IPR003495">
    <property type="entry name" value="CobW/HypB/UreG_nucleotide-bd"/>
</dbReference>
<comment type="caution">
    <text evidence="8">The sequence shown here is derived from an EMBL/GenBank/DDBJ whole genome shotgun (WGS) entry which is preliminary data.</text>
</comment>
<dbReference type="GO" id="GO:0005737">
    <property type="term" value="C:cytoplasm"/>
    <property type="evidence" value="ECO:0007669"/>
    <property type="project" value="TreeGrafter"/>
</dbReference>
<dbReference type="STRING" id="1385369.N825_23875"/>
<dbReference type="InterPro" id="IPR011629">
    <property type="entry name" value="CobW-like_C"/>
</dbReference>
<name>W9H5S9_9PROT</name>
<evidence type="ECO:0000256" key="1">
    <source>
        <dbReference type="ARBA" id="ARBA00022741"/>
    </source>
</evidence>
<comment type="catalytic activity">
    <reaction evidence="6">
        <text>GTP + H2O = GDP + phosphate + H(+)</text>
        <dbReference type="Rhea" id="RHEA:19669"/>
        <dbReference type="ChEBI" id="CHEBI:15377"/>
        <dbReference type="ChEBI" id="CHEBI:15378"/>
        <dbReference type="ChEBI" id="CHEBI:37565"/>
        <dbReference type="ChEBI" id="CHEBI:43474"/>
        <dbReference type="ChEBI" id="CHEBI:58189"/>
    </reaction>
    <physiologicalReaction direction="left-to-right" evidence="6">
        <dbReference type="Rhea" id="RHEA:19670"/>
    </physiologicalReaction>
</comment>
<evidence type="ECO:0000256" key="6">
    <source>
        <dbReference type="ARBA" id="ARBA00049117"/>
    </source>
</evidence>
<keyword evidence="2" id="KW-0378">Hydrolase</keyword>
<dbReference type="CDD" id="cd03112">
    <property type="entry name" value="CobW-like"/>
    <property type="match status" value="1"/>
</dbReference>
<dbReference type="RefSeq" id="WP_037448076.1">
    <property type="nucleotide sequence ID" value="NZ_AVFL01000003.1"/>
</dbReference>
<comment type="similarity">
    <text evidence="4">Belongs to the SIMIBI class G3E GTPase family. ZNG1 subfamily.</text>
</comment>
<dbReference type="SMART" id="SM00833">
    <property type="entry name" value="CobW_C"/>
    <property type="match status" value="1"/>
</dbReference>
<evidence type="ECO:0000313" key="8">
    <source>
        <dbReference type="EMBL" id="EWY41595.1"/>
    </source>
</evidence>
<dbReference type="SUPFAM" id="SSF90002">
    <property type="entry name" value="Hypothetical protein YjiA, C-terminal domain"/>
    <property type="match status" value="1"/>
</dbReference>
<feature type="domain" description="CobW C-terminal" evidence="7">
    <location>
        <begin position="222"/>
        <end position="316"/>
    </location>
</feature>
<dbReference type="OrthoDB" id="9808822at2"/>
<proteinExistence type="inferred from homology"/>
<evidence type="ECO:0000313" key="9">
    <source>
        <dbReference type="Proteomes" id="UP000019486"/>
    </source>
</evidence>
<dbReference type="PATRIC" id="fig|1385369.3.peg.1106"/>
<dbReference type="Pfam" id="PF02492">
    <property type="entry name" value="cobW"/>
    <property type="match status" value="1"/>
</dbReference>
<evidence type="ECO:0000259" key="7">
    <source>
        <dbReference type="SMART" id="SM00833"/>
    </source>
</evidence>
<dbReference type="Pfam" id="PF07683">
    <property type="entry name" value="CobW_C"/>
    <property type="match status" value="1"/>
</dbReference>
<dbReference type="GO" id="GO:0016787">
    <property type="term" value="F:hydrolase activity"/>
    <property type="evidence" value="ECO:0007669"/>
    <property type="project" value="UniProtKB-KW"/>
</dbReference>
<dbReference type="EMBL" id="AVFL01000003">
    <property type="protein sequence ID" value="EWY41595.1"/>
    <property type="molecule type" value="Genomic_DNA"/>
</dbReference>
<accession>W9H5S9</accession>
<dbReference type="SUPFAM" id="SSF52540">
    <property type="entry name" value="P-loop containing nucleoside triphosphate hydrolases"/>
    <property type="match status" value="1"/>
</dbReference>
<keyword evidence="3" id="KW-0143">Chaperone</keyword>
<dbReference type="GO" id="GO:0000166">
    <property type="term" value="F:nucleotide binding"/>
    <property type="evidence" value="ECO:0007669"/>
    <property type="project" value="UniProtKB-KW"/>
</dbReference>
<dbReference type="Gene3D" id="3.40.50.300">
    <property type="entry name" value="P-loop containing nucleotide triphosphate hydrolases"/>
    <property type="match status" value="1"/>
</dbReference>
<evidence type="ECO:0000256" key="2">
    <source>
        <dbReference type="ARBA" id="ARBA00022801"/>
    </source>
</evidence>
<dbReference type="PANTHER" id="PTHR13748">
    <property type="entry name" value="COBW-RELATED"/>
    <property type="match status" value="1"/>
</dbReference>
<sequence>MVPIPVTVLTGFLGAGKTTLLNRVLSERGGANTAVIVNEYGELGIDGQLVTETAEAVVELNNGCLCCAVRGDLIETLGALVADGRRFDRVIIETSGLADPAPVIQSFILDDTLRASFALDAIVTVVDARHLSLQIEHDEAREQIAFADVILLNKTDLEPPDSLDAAERRIRLLNPLSRIHRTRDCAVPLASVLDIRAFDLKNLLRLDPDLLGDHEHEHAEDIGCVAIQFDGAISADAVNRWLNRLMQDRGRDLLRLKGILHIEGESRRFVFHGVHMTLDGRPGRPWLAGEERTNQVVLIGRDLDAEVLRAGFTSCLAEAALHAAE</sequence>
<keyword evidence="9" id="KW-1185">Reference proteome</keyword>
<protein>
    <submittedName>
        <fullName evidence="8">Cobalamin biosynthesis protein CobW</fullName>
    </submittedName>
</protein>
<reference evidence="8 9" key="1">
    <citation type="submission" date="2013-08" db="EMBL/GenBank/DDBJ databases">
        <title>The genome sequence of Skermanella stibiiresistens.</title>
        <authorList>
            <person name="Zhu W."/>
            <person name="Wang G."/>
        </authorList>
    </citation>
    <scope>NUCLEOTIDE SEQUENCE [LARGE SCALE GENOMIC DNA]</scope>
    <source>
        <strain evidence="8 9">SB22</strain>
    </source>
</reference>
<gene>
    <name evidence="8" type="ORF">N825_23875</name>
</gene>
<evidence type="ECO:0000256" key="3">
    <source>
        <dbReference type="ARBA" id="ARBA00023186"/>
    </source>
</evidence>
<dbReference type="InterPro" id="IPR036627">
    <property type="entry name" value="CobW-likC_sf"/>
</dbReference>
<dbReference type="PANTHER" id="PTHR13748:SF62">
    <property type="entry name" value="COBW DOMAIN-CONTAINING PROTEIN"/>
    <property type="match status" value="1"/>
</dbReference>
<evidence type="ECO:0000256" key="5">
    <source>
        <dbReference type="ARBA" id="ARBA00045658"/>
    </source>
</evidence>